<dbReference type="EMBL" id="BBLG01000003">
    <property type="protein sequence ID" value="GAK75979.1"/>
    <property type="molecule type" value="Genomic_DNA"/>
</dbReference>
<sequence>MYYNNHLYKKIQAIQNKAAQRRTNRINDARDSLYNEQTSSKMSLQFTPEQVASTKRKVKAKALKDQRDNKRFWYLKLILTIVLLLLIYWWLFL</sequence>
<gene>
    <name evidence="2" type="ORF">JCM19296_1576</name>
</gene>
<keyword evidence="1" id="KW-0472">Membrane</keyword>
<keyword evidence="1" id="KW-0812">Transmembrane</keyword>
<evidence type="ECO:0000256" key="1">
    <source>
        <dbReference type="SAM" id="Phobius"/>
    </source>
</evidence>
<organism evidence="2 3">
    <name type="scientific">Nonlabens ulvanivorans</name>
    <name type="common">Persicivirga ulvanivorans</name>
    <dbReference type="NCBI Taxonomy" id="906888"/>
    <lineage>
        <taxon>Bacteria</taxon>
        <taxon>Pseudomonadati</taxon>
        <taxon>Bacteroidota</taxon>
        <taxon>Flavobacteriia</taxon>
        <taxon>Flavobacteriales</taxon>
        <taxon>Flavobacteriaceae</taxon>
        <taxon>Nonlabens</taxon>
    </lineage>
</organism>
<dbReference type="Proteomes" id="UP000028980">
    <property type="component" value="Unassembled WGS sequence"/>
</dbReference>
<protein>
    <submittedName>
        <fullName evidence="2">Uncharacterized protein</fullName>
    </submittedName>
</protein>
<evidence type="ECO:0000313" key="3">
    <source>
        <dbReference type="Proteomes" id="UP000028980"/>
    </source>
</evidence>
<keyword evidence="1" id="KW-1133">Transmembrane helix</keyword>
<feature type="transmembrane region" description="Helical" evidence="1">
    <location>
        <begin position="73"/>
        <end position="91"/>
    </location>
</feature>
<accession>A0A081DAN3</accession>
<reference evidence="2 3" key="1">
    <citation type="journal article" date="2014" name="Genome Announc.">
        <title>Draft Genome Sequences of Marine Flavobacterium Nonlabens Strains NR17, NR24, NR27, NR32, NR33, and Ara13.</title>
        <authorList>
            <person name="Nakanishi M."/>
            <person name="Meirelles P."/>
            <person name="Suzuki R."/>
            <person name="Takatani N."/>
            <person name="Mino S."/>
            <person name="Suda W."/>
            <person name="Oshima K."/>
            <person name="Hattori M."/>
            <person name="Ohkuma M."/>
            <person name="Hosokawa M."/>
            <person name="Miyashita K."/>
            <person name="Thompson F.L."/>
            <person name="Niwa A."/>
            <person name="Sawabe T."/>
            <person name="Sawabe T."/>
        </authorList>
    </citation>
    <scope>NUCLEOTIDE SEQUENCE [LARGE SCALE GENOMIC DNA]</scope>
    <source>
        <strain evidence="3">JCM19296</strain>
    </source>
</reference>
<evidence type="ECO:0000313" key="2">
    <source>
        <dbReference type="EMBL" id="GAK75979.1"/>
    </source>
</evidence>
<proteinExistence type="predicted"/>
<name>A0A081DAN3_NONUL</name>
<dbReference type="AlphaFoldDB" id="A0A081DAN3"/>
<comment type="caution">
    <text evidence="2">The sequence shown here is derived from an EMBL/GenBank/DDBJ whole genome shotgun (WGS) entry which is preliminary data.</text>
</comment>